<reference evidence="15 16" key="1">
    <citation type="submission" date="2020-09" db="EMBL/GenBank/DDBJ databases">
        <title>Genome sequence of the banana aphid, Pentalonia nigronervosa Coquerel (Hemiptera: Aphididae) and its symbionts.</title>
        <authorList>
            <person name="Mathers T.C."/>
            <person name="Mugford S.T."/>
            <person name="Hogenhout S.A."/>
            <person name="Tripathi L."/>
        </authorList>
    </citation>
    <scope>NUCLEOTIDE SEQUENCE [LARGE SCALE GENOMIC DNA]</scope>
    <source>
        <strain evidence="15">Ba4</strain>
    </source>
</reference>
<feature type="region of interest" description="Catalytic" evidence="13">
    <location>
        <begin position="244"/>
        <end position="535"/>
    </location>
</feature>
<dbReference type="GO" id="GO:0046872">
    <property type="term" value="F:metal ion binding"/>
    <property type="evidence" value="ECO:0007669"/>
    <property type="project" value="UniProtKB-KW"/>
</dbReference>
<dbReference type="PRINTS" id="PR01047">
    <property type="entry name" value="TRNASYNTHTHR"/>
</dbReference>
<evidence type="ECO:0000313" key="15">
    <source>
        <dbReference type="EMBL" id="QNS01858.1"/>
    </source>
</evidence>
<evidence type="ECO:0000256" key="6">
    <source>
        <dbReference type="ARBA" id="ARBA00022741"/>
    </source>
</evidence>
<dbReference type="Proteomes" id="UP000516346">
    <property type="component" value="Chromosome"/>
</dbReference>
<comment type="subunit">
    <text evidence="13">Homodimer.</text>
</comment>
<dbReference type="Gene3D" id="3.40.50.800">
    <property type="entry name" value="Anticodon-binding domain"/>
    <property type="match status" value="1"/>
</dbReference>
<dbReference type="Gene3D" id="3.30.980.10">
    <property type="entry name" value="Threonyl-trna Synthetase, Chain A, domain 2"/>
    <property type="match status" value="1"/>
</dbReference>
<dbReference type="InterPro" id="IPR018163">
    <property type="entry name" value="Thr/Ala-tRNA-synth_IIc_edit"/>
</dbReference>
<dbReference type="GO" id="GO:0004829">
    <property type="term" value="F:threonine-tRNA ligase activity"/>
    <property type="evidence" value="ECO:0007669"/>
    <property type="project" value="UniProtKB-UniRule"/>
</dbReference>
<dbReference type="SUPFAM" id="SSF55681">
    <property type="entry name" value="Class II aaRS and biotin synthetases"/>
    <property type="match status" value="1"/>
</dbReference>
<evidence type="ECO:0000256" key="2">
    <source>
        <dbReference type="ARBA" id="ARBA00022490"/>
    </source>
</evidence>
<dbReference type="Pfam" id="PF00587">
    <property type="entry name" value="tRNA-synt_2b"/>
    <property type="match status" value="1"/>
</dbReference>
<dbReference type="CDD" id="cd00860">
    <property type="entry name" value="ThrRS_anticodon"/>
    <property type="match status" value="1"/>
</dbReference>
<evidence type="ECO:0000256" key="10">
    <source>
        <dbReference type="ARBA" id="ARBA00022917"/>
    </source>
</evidence>
<dbReference type="CDD" id="cd00771">
    <property type="entry name" value="ThrRS_core"/>
    <property type="match status" value="1"/>
</dbReference>
<dbReference type="SUPFAM" id="SSF52954">
    <property type="entry name" value="Class II aaRS ABD-related"/>
    <property type="match status" value="1"/>
</dbReference>
<dbReference type="GO" id="GO:0005829">
    <property type="term" value="C:cytosol"/>
    <property type="evidence" value="ECO:0007669"/>
    <property type="project" value="TreeGrafter"/>
</dbReference>
<gene>
    <name evidence="13 15" type="primary">thrS</name>
    <name evidence="15" type="ORF">ICW73_02715</name>
</gene>
<dbReference type="GO" id="GO:0005524">
    <property type="term" value="F:ATP binding"/>
    <property type="evidence" value="ECO:0007669"/>
    <property type="project" value="UniProtKB-UniRule"/>
</dbReference>
<dbReference type="InterPro" id="IPR047246">
    <property type="entry name" value="ThrRS_anticodon"/>
</dbReference>
<protein>
    <recommendedName>
        <fullName evidence="13">Threonine--tRNA ligase</fullName>
        <ecNumber evidence="13">6.1.1.3</ecNumber>
    </recommendedName>
    <alternativeName>
        <fullName evidence="13">Threonyl-tRNA synthetase</fullName>
        <shortName evidence="13">ThrRS</shortName>
    </alternativeName>
</protein>
<dbReference type="PANTHER" id="PTHR11451">
    <property type="entry name" value="THREONINE-TRNA LIGASE"/>
    <property type="match status" value="1"/>
</dbReference>
<dbReference type="GO" id="GO:0000049">
    <property type="term" value="F:tRNA binding"/>
    <property type="evidence" value="ECO:0007669"/>
    <property type="project" value="UniProtKB-KW"/>
</dbReference>
<keyword evidence="10 13" id="KW-0648">Protein biosynthesis</keyword>
<dbReference type="SUPFAM" id="SSF55186">
    <property type="entry name" value="ThrRS/AlaRS common domain"/>
    <property type="match status" value="1"/>
</dbReference>
<dbReference type="Gene3D" id="3.30.54.20">
    <property type="match status" value="1"/>
</dbReference>
<sequence>MPVIRFCDGSQQVYKHSIPLIDIIKNKQPNLIKSLISISVNNCFSNLDALVFEDSYIELITNENNSQSLNILRCSCIQLLNYAIKIIWPVSKMVCGHVTSHGFYCDIDLDYKILKKDLFLLEKTMNMLIQKKYNILNKMVTYNYAIDFFNNQKEYYKVFWLNNKKKDHDIISLYHHENYVDLDIGMQVFNIKFCRHFKLQKIGGIYWQKERKNKILQRIYGTAWLNQNDLENHLNYLRELKKRDHRKIGKFLKFYHMQEESPGMIFWHNYGLIIFHELEQFVRDKLKKYEYQEVKTPLLIDRSIWEKSGHWDNYKNSIFTTLSEHHEYCIKPMNCPGHVQIFNSILKSYRDLPIRMAEFGSCHRNEPSGSLHGLMRIRNFTQDDAHIFCTAQQVRNEINHCIEMIYDLYDTFNFKNILVKLSTRPKKRIGSDAIWDKSEKDLSEVLIARKINFEYQPEEGAFYGPKIEFVLQDSLNRHWQCGTIQLDFYLPHRLHACYVSRDNTRETPIIIHRAILGSIERFIGILIEECSGNLPTWLSPVQVVIVSILDNFPEYVKKIAKKMSDINVRVKLDLRKEKIGFKIREYVLHKIPYILICGEKEVQHKKISIRCRNGYNFNMIDVDIFIEQLKKEIITRKFSQMEE</sequence>
<proteinExistence type="inferred from homology"/>
<evidence type="ECO:0000259" key="14">
    <source>
        <dbReference type="PROSITE" id="PS50862"/>
    </source>
</evidence>
<keyword evidence="3 13" id="KW-0820">tRNA-binding</keyword>
<feature type="binding site" evidence="13">
    <location>
        <position position="335"/>
    </location>
    <ligand>
        <name>Zn(2+)</name>
        <dbReference type="ChEBI" id="CHEBI:29105"/>
        <note>catalytic</note>
    </ligand>
</feature>
<evidence type="ECO:0000313" key="16">
    <source>
        <dbReference type="Proteomes" id="UP000516346"/>
    </source>
</evidence>
<evidence type="ECO:0000256" key="5">
    <source>
        <dbReference type="ARBA" id="ARBA00022723"/>
    </source>
</evidence>
<dbReference type="PANTHER" id="PTHR11451:SF44">
    <property type="entry name" value="THREONINE--TRNA LIGASE, CHLOROPLASTIC_MITOCHONDRIAL 2"/>
    <property type="match status" value="1"/>
</dbReference>
<dbReference type="InterPro" id="IPR036621">
    <property type="entry name" value="Anticodon-bd_dom_sf"/>
</dbReference>
<organism evidence="15 16">
    <name type="scientific">Buchnera aphidicola</name>
    <name type="common">Pentalonia nigronervosa</name>
    <dbReference type="NCBI Taxonomy" id="1309793"/>
    <lineage>
        <taxon>Bacteria</taxon>
        <taxon>Pseudomonadati</taxon>
        <taxon>Pseudomonadota</taxon>
        <taxon>Gammaproteobacteria</taxon>
        <taxon>Enterobacterales</taxon>
        <taxon>Erwiniaceae</taxon>
        <taxon>Buchnera</taxon>
    </lineage>
</organism>
<dbReference type="InterPro" id="IPR002314">
    <property type="entry name" value="aa-tRNA-synt_IIb"/>
</dbReference>
<evidence type="ECO:0000256" key="9">
    <source>
        <dbReference type="ARBA" id="ARBA00022884"/>
    </source>
</evidence>
<dbReference type="AlphaFoldDB" id="A0A7H1AZF3"/>
<keyword evidence="6 13" id="KW-0547">Nucleotide-binding</keyword>
<dbReference type="PROSITE" id="PS50862">
    <property type="entry name" value="AA_TRNA_LIGASE_II"/>
    <property type="match status" value="1"/>
</dbReference>
<evidence type="ECO:0000256" key="1">
    <source>
        <dbReference type="ARBA" id="ARBA00008226"/>
    </source>
</evidence>
<evidence type="ECO:0000256" key="11">
    <source>
        <dbReference type="ARBA" id="ARBA00023146"/>
    </source>
</evidence>
<keyword evidence="9 13" id="KW-0694">RNA-binding</keyword>
<dbReference type="FunFam" id="3.30.930.10:FF:000002">
    <property type="entry name" value="Threonine--tRNA ligase"/>
    <property type="match status" value="1"/>
</dbReference>
<dbReference type="Pfam" id="PF03129">
    <property type="entry name" value="HGTP_anticodon"/>
    <property type="match status" value="1"/>
</dbReference>
<dbReference type="InterPro" id="IPR045864">
    <property type="entry name" value="aa-tRNA-synth_II/BPL/LPL"/>
</dbReference>
<evidence type="ECO:0000256" key="13">
    <source>
        <dbReference type="HAMAP-Rule" id="MF_00184"/>
    </source>
</evidence>
<dbReference type="InterPro" id="IPR033728">
    <property type="entry name" value="ThrRS_core"/>
</dbReference>
<keyword evidence="7 13" id="KW-0862">Zinc</keyword>
<feature type="binding site" evidence="13">
    <location>
        <position position="512"/>
    </location>
    <ligand>
        <name>Zn(2+)</name>
        <dbReference type="ChEBI" id="CHEBI:29105"/>
        <note>catalytic</note>
    </ligand>
</feature>
<dbReference type="NCBIfam" id="TIGR00418">
    <property type="entry name" value="thrS"/>
    <property type="match status" value="1"/>
</dbReference>
<dbReference type="Gene3D" id="3.30.930.10">
    <property type="entry name" value="Bira Bifunctional Protein, Domain 2"/>
    <property type="match status" value="1"/>
</dbReference>
<dbReference type="SMART" id="SM00863">
    <property type="entry name" value="tRNA_SAD"/>
    <property type="match status" value="1"/>
</dbReference>
<feature type="binding site" evidence="13">
    <location>
        <position position="386"/>
    </location>
    <ligand>
        <name>Zn(2+)</name>
        <dbReference type="ChEBI" id="CHEBI:29105"/>
        <note>catalytic</note>
    </ligand>
</feature>
<comment type="similarity">
    <text evidence="1 13">Belongs to the class-II aminoacyl-tRNA synthetase family.</text>
</comment>
<dbReference type="EC" id="6.1.1.3" evidence="13"/>
<dbReference type="InterPro" id="IPR002320">
    <property type="entry name" value="Thr-tRNA-ligase_IIa"/>
</dbReference>
<name>A0A7H1AZF3_9GAMM</name>
<dbReference type="InterPro" id="IPR004154">
    <property type="entry name" value="Anticodon-bd"/>
</dbReference>
<feature type="domain" description="Aminoacyl-transfer RNA synthetases class-II family profile" evidence="14">
    <location>
        <begin position="244"/>
        <end position="535"/>
    </location>
</feature>
<evidence type="ECO:0000256" key="8">
    <source>
        <dbReference type="ARBA" id="ARBA00022840"/>
    </source>
</evidence>
<dbReference type="HAMAP" id="MF_00184">
    <property type="entry name" value="Thr_tRNA_synth"/>
    <property type="match status" value="1"/>
</dbReference>
<dbReference type="Gene3D" id="3.10.20.30">
    <property type="match status" value="1"/>
</dbReference>
<dbReference type="GO" id="GO:0006435">
    <property type="term" value="P:threonyl-tRNA aminoacylation"/>
    <property type="evidence" value="ECO:0007669"/>
    <property type="project" value="UniProtKB-UniRule"/>
</dbReference>
<comment type="cofactor">
    <cofactor evidence="13">
        <name>Zn(2+)</name>
        <dbReference type="ChEBI" id="CHEBI:29105"/>
    </cofactor>
    <text evidence="13">Binds 1 zinc ion per subunit.</text>
</comment>
<evidence type="ECO:0000256" key="12">
    <source>
        <dbReference type="ARBA" id="ARBA00049515"/>
    </source>
</evidence>
<dbReference type="Pfam" id="PF07973">
    <property type="entry name" value="tRNA_SAD"/>
    <property type="match status" value="1"/>
</dbReference>
<keyword evidence="11 13" id="KW-0030">Aminoacyl-tRNA synthetase</keyword>
<accession>A0A7H1AZF3</accession>
<comment type="catalytic activity">
    <reaction evidence="12 13">
        <text>tRNA(Thr) + L-threonine + ATP = L-threonyl-tRNA(Thr) + AMP + diphosphate + H(+)</text>
        <dbReference type="Rhea" id="RHEA:24624"/>
        <dbReference type="Rhea" id="RHEA-COMP:9670"/>
        <dbReference type="Rhea" id="RHEA-COMP:9704"/>
        <dbReference type="ChEBI" id="CHEBI:15378"/>
        <dbReference type="ChEBI" id="CHEBI:30616"/>
        <dbReference type="ChEBI" id="CHEBI:33019"/>
        <dbReference type="ChEBI" id="CHEBI:57926"/>
        <dbReference type="ChEBI" id="CHEBI:78442"/>
        <dbReference type="ChEBI" id="CHEBI:78534"/>
        <dbReference type="ChEBI" id="CHEBI:456215"/>
        <dbReference type="EC" id="6.1.1.3"/>
    </reaction>
</comment>
<comment type="subcellular location">
    <subcellularLocation>
        <location evidence="13">Cytoplasm</location>
    </subcellularLocation>
</comment>
<dbReference type="EMBL" id="CP061275">
    <property type="protein sequence ID" value="QNS01858.1"/>
    <property type="molecule type" value="Genomic_DNA"/>
</dbReference>
<dbReference type="FunFam" id="3.40.50.800:FF:000001">
    <property type="entry name" value="Threonine--tRNA ligase"/>
    <property type="match status" value="1"/>
</dbReference>
<keyword evidence="2 13" id="KW-0963">Cytoplasm</keyword>
<dbReference type="InterPro" id="IPR012947">
    <property type="entry name" value="tRNA_SAD"/>
</dbReference>
<keyword evidence="5 13" id="KW-0479">Metal-binding</keyword>
<keyword evidence="4 13" id="KW-0436">Ligase</keyword>
<dbReference type="InterPro" id="IPR006195">
    <property type="entry name" value="aa-tRNA-synth_II"/>
</dbReference>
<keyword evidence="8 13" id="KW-0067">ATP-binding</keyword>
<evidence type="ECO:0000256" key="7">
    <source>
        <dbReference type="ARBA" id="ARBA00022833"/>
    </source>
</evidence>
<evidence type="ECO:0000256" key="3">
    <source>
        <dbReference type="ARBA" id="ARBA00022555"/>
    </source>
</evidence>
<dbReference type="InterPro" id="IPR012675">
    <property type="entry name" value="Beta-grasp_dom_sf"/>
</dbReference>
<evidence type="ECO:0000256" key="4">
    <source>
        <dbReference type="ARBA" id="ARBA00022598"/>
    </source>
</evidence>